<dbReference type="InterPro" id="IPR012338">
    <property type="entry name" value="Beta-lactam/transpept-like"/>
</dbReference>
<dbReference type="EMBL" id="PXOH01000015">
    <property type="protein sequence ID" value="PSF36122.1"/>
    <property type="molecule type" value="Genomic_DNA"/>
</dbReference>
<comment type="caution">
    <text evidence="4">The sequence shown here is derived from an EMBL/GenBank/DDBJ whole genome shotgun (WGS) entry which is preliminary data.</text>
</comment>
<name>A0A2T1LW38_9CHRO</name>
<dbReference type="GO" id="GO:0000270">
    <property type="term" value="P:peptidoglycan metabolic process"/>
    <property type="evidence" value="ECO:0007669"/>
    <property type="project" value="TreeGrafter"/>
</dbReference>
<dbReference type="Gene3D" id="3.40.710.10">
    <property type="entry name" value="DD-peptidase/beta-lactamase superfamily"/>
    <property type="match status" value="1"/>
</dbReference>
<dbReference type="OrthoDB" id="9802627at2"/>
<dbReference type="PANTHER" id="PTHR30023:SF0">
    <property type="entry name" value="PENICILLIN-SENSITIVE CARBOXYPEPTIDASE A"/>
    <property type="match status" value="1"/>
</dbReference>
<dbReference type="GO" id="GO:0004185">
    <property type="term" value="F:serine-type carboxypeptidase activity"/>
    <property type="evidence" value="ECO:0007669"/>
    <property type="project" value="InterPro"/>
</dbReference>
<keyword evidence="2" id="KW-0378">Hydrolase</keyword>
<dbReference type="Proteomes" id="UP000239001">
    <property type="component" value="Unassembled WGS sequence"/>
</dbReference>
<feature type="signal peptide" evidence="3">
    <location>
        <begin position="1"/>
        <end position="27"/>
    </location>
</feature>
<dbReference type="PRINTS" id="PR00922">
    <property type="entry name" value="DADACBPTASE3"/>
</dbReference>
<reference evidence="4 5" key="1">
    <citation type="submission" date="2018-03" db="EMBL/GenBank/DDBJ databases">
        <title>The ancient ancestry and fast evolution of plastids.</title>
        <authorList>
            <person name="Moore K.R."/>
            <person name="Magnabosco C."/>
            <person name="Momper L."/>
            <person name="Gold D.A."/>
            <person name="Bosak T."/>
            <person name="Fournier G.P."/>
        </authorList>
    </citation>
    <scope>NUCLEOTIDE SEQUENCE [LARGE SCALE GENOMIC DNA]</scope>
    <source>
        <strain evidence="4 5">CCALA 016</strain>
    </source>
</reference>
<dbReference type="PANTHER" id="PTHR30023">
    <property type="entry name" value="D-ALANYL-D-ALANINE CARBOXYPEPTIDASE"/>
    <property type="match status" value="1"/>
</dbReference>
<dbReference type="Pfam" id="PF02113">
    <property type="entry name" value="Peptidase_S13"/>
    <property type="match status" value="2"/>
</dbReference>
<comment type="similarity">
    <text evidence="1">Belongs to the peptidase S13 family.</text>
</comment>
<accession>A0A2T1LW38</accession>
<protein>
    <submittedName>
        <fullName evidence="4">Peptidase S13</fullName>
    </submittedName>
</protein>
<dbReference type="SUPFAM" id="SSF56601">
    <property type="entry name" value="beta-lactamase/transpeptidase-like"/>
    <property type="match status" value="1"/>
</dbReference>
<evidence type="ECO:0000256" key="3">
    <source>
        <dbReference type="SAM" id="SignalP"/>
    </source>
</evidence>
<dbReference type="RefSeq" id="WP_106457516.1">
    <property type="nucleotide sequence ID" value="NZ_PXOH01000015.1"/>
</dbReference>
<reference evidence="4 5" key="2">
    <citation type="submission" date="2018-03" db="EMBL/GenBank/DDBJ databases">
        <authorList>
            <person name="Keele B.F."/>
        </authorList>
    </citation>
    <scope>NUCLEOTIDE SEQUENCE [LARGE SCALE GENOMIC DNA]</scope>
    <source>
        <strain evidence="4 5">CCALA 016</strain>
    </source>
</reference>
<evidence type="ECO:0000313" key="4">
    <source>
        <dbReference type="EMBL" id="PSF36122.1"/>
    </source>
</evidence>
<keyword evidence="3" id="KW-0732">Signal</keyword>
<keyword evidence="5" id="KW-1185">Reference proteome</keyword>
<evidence type="ECO:0000256" key="2">
    <source>
        <dbReference type="ARBA" id="ARBA00022801"/>
    </source>
</evidence>
<dbReference type="GO" id="GO:0006508">
    <property type="term" value="P:proteolysis"/>
    <property type="evidence" value="ECO:0007669"/>
    <property type="project" value="InterPro"/>
</dbReference>
<feature type="chain" id="PRO_5015749857" evidence="3">
    <location>
        <begin position="28"/>
        <end position="294"/>
    </location>
</feature>
<dbReference type="AlphaFoldDB" id="A0A2T1LW38"/>
<gene>
    <name evidence="4" type="ORF">C7H19_14060</name>
</gene>
<evidence type="ECO:0000256" key="1">
    <source>
        <dbReference type="ARBA" id="ARBA00006096"/>
    </source>
</evidence>
<dbReference type="InterPro" id="IPR000667">
    <property type="entry name" value="Peptidase_S13"/>
</dbReference>
<organism evidence="4 5">
    <name type="scientific">Aphanothece hegewaldii CCALA 016</name>
    <dbReference type="NCBI Taxonomy" id="2107694"/>
    <lineage>
        <taxon>Bacteria</taxon>
        <taxon>Bacillati</taxon>
        <taxon>Cyanobacteriota</taxon>
        <taxon>Cyanophyceae</taxon>
        <taxon>Oscillatoriophycideae</taxon>
        <taxon>Chroococcales</taxon>
        <taxon>Aphanothecaceae</taxon>
        <taxon>Aphanothece</taxon>
    </lineage>
</organism>
<sequence>MKKINHCLNSFAILTIASLTWSISATANEVTLSTNGDYLNETESVEIYVPPPENNNSLVCQALVKPTIDSIIQKNAGKWGILVEKLEDRTVIYNYNADNYLIPASNMKIITTAAALQRLDPEAPIRSTSVRNWVTITNQRSNNAYADTLLRYIGGPTAAKTALAQMGINPSWIRQADGSGLSRNNVATPRAFVEILRAMYYSPKREVFHASLPVAGMSGTLINRMRATPAQGTVYAKTGTLTGVRALSGYIHHPYYGIVVFSIIANNPKQSGKALVKAIDEIILQLSLVTSCEL</sequence>
<evidence type="ECO:0000313" key="5">
    <source>
        <dbReference type="Proteomes" id="UP000239001"/>
    </source>
</evidence>
<proteinExistence type="inferred from homology"/>